<proteinExistence type="predicted"/>
<dbReference type="Proteomes" id="UP000269396">
    <property type="component" value="Unassembled WGS sequence"/>
</dbReference>
<evidence type="ECO:0000313" key="2">
    <source>
        <dbReference type="Proteomes" id="UP000269396"/>
    </source>
</evidence>
<gene>
    <name evidence="1" type="ORF">SMTD_LOCUS8069</name>
</gene>
<sequence>MCGIFCSVVDVFSLLKSSGNVFNNFRRSSLFSALRNSTVQSFRCSVNCSKTSVDINLAYIMRHLTNCSLS</sequence>
<keyword evidence="2" id="KW-1185">Reference proteome</keyword>
<evidence type="ECO:0000313" key="1">
    <source>
        <dbReference type="EMBL" id="VDP42784.1"/>
    </source>
</evidence>
<protein>
    <submittedName>
        <fullName evidence="1">Uncharacterized protein</fullName>
    </submittedName>
</protein>
<dbReference type="EMBL" id="UZAL01028662">
    <property type="protein sequence ID" value="VDP42784.1"/>
    <property type="molecule type" value="Genomic_DNA"/>
</dbReference>
<accession>A0A183P133</accession>
<reference evidence="1 2" key="1">
    <citation type="submission" date="2018-11" db="EMBL/GenBank/DDBJ databases">
        <authorList>
            <consortium name="Pathogen Informatics"/>
        </authorList>
    </citation>
    <scope>NUCLEOTIDE SEQUENCE [LARGE SCALE GENOMIC DNA]</scope>
    <source>
        <strain>Denwood</strain>
        <strain evidence="2">Zambia</strain>
    </source>
</reference>
<name>A0A183P133_9TREM</name>
<organism evidence="1 2">
    <name type="scientific">Schistosoma mattheei</name>
    <dbReference type="NCBI Taxonomy" id="31246"/>
    <lineage>
        <taxon>Eukaryota</taxon>
        <taxon>Metazoa</taxon>
        <taxon>Spiralia</taxon>
        <taxon>Lophotrochozoa</taxon>
        <taxon>Platyhelminthes</taxon>
        <taxon>Trematoda</taxon>
        <taxon>Digenea</taxon>
        <taxon>Strigeidida</taxon>
        <taxon>Schistosomatoidea</taxon>
        <taxon>Schistosomatidae</taxon>
        <taxon>Schistosoma</taxon>
    </lineage>
</organism>
<dbReference type="AlphaFoldDB" id="A0A183P133"/>